<dbReference type="NCBIfam" id="TIGR01539">
    <property type="entry name" value="portal_lambda"/>
    <property type="match status" value="1"/>
</dbReference>
<dbReference type="GO" id="GO:0005198">
    <property type="term" value="F:structural molecule activity"/>
    <property type="evidence" value="ECO:0007669"/>
    <property type="project" value="InterPro"/>
</dbReference>
<dbReference type="STRING" id="572547.Amico_1121"/>
<reference evidence="1 2" key="1">
    <citation type="journal article" date="2010" name="Stand. Genomic Sci.">
        <title>Complete genome sequence of Aminobacterium colombiense type strain (ALA-1).</title>
        <authorList>
            <person name="Chertkov O."/>
            <person name="Sikorski J."/>
            <person name="Brambilla E."/>
            <person name="Lapidus A."/>
            <person name="Copeland A."/>
            <person name="Glavina Del Rio T."/>
            <person name="Nolan M."/>
            <person name="Lucas S."/>
            <person name="Tice H."/>
            <person name="Cheng J.F."/>
            <person name="Han C."/>
            <person name="Detter J.C."/>
            <person name="Bruce D."/>
            <person name="Tapia R."/>
            <person name="Goodwin L."/>
            <person name="Pitluck S."/>
            <person name="Liolios K."/>
            <person name="Ivanova N."/>
            <person name="Mavromatis K."/>
            <person name="Ovchinnikova G."/>
            <person name="Pati A."/>
            <person name="Chen A."/>
            <person name="Palaniappan K."/>
            <person name="Land M."/>
            <person name="Hauser L."/>
            <person name="Chang Y.J."/>
            <person name="Jeffries C.D."/>
            <person name="Spring S."/>
            <person name="Rohde M."/>
            <person name="Goker M."/>
            <person name="Bristow J."/>
            <person name="Eisen J.A."/>
            <person name="Markowitz V."/>
            <person name="Hugenholtz P."/>
            <person name="Kyrpides N.C."/>
            <person name="Klenk H.P."/>
        </authorList>
    </citation>
    <scope>NUCLEOTIDE SEQUENCE [LARGE SCALE GENOMIC DNA]</scope>
    <source>
        <strain evidence="2">DSM 12261 / ALA-1</strain>
    </source>
</reference>
<dbReference type="GO" id="GO:0019068">
    <property type="term" value="P:virion assembly"/>
    <property type="evidence" value="ECO:0007669"/>
    <property type="project" value="InterPro"/>
</dbReference>
<proteinExistence type="predicted"/>
<dbReference type="Proteomes" id="UP000002366">
    <property type="component" value="Chromosome"/>
</dbReference>
<dbReference type="HOGENOM" id="CLU_027870_3_1_0"/>
<protein>
    <submittedName>
        <fullName evidence="1">Phage portal protein, lambda family</fullName>
    </submittedName>
</protein>
<dbReference type="Pfam" id="PF05136">
    <property type="entry name" value="Phage_portal_2"/>
    <property type="match status" value="1"/>
</dbReference>
<dbReference type="KEGG" id="aco:Amico_1121"/>
<sequence>MVRKAEEIKPNLVDRVISWFSPEKAYYRMAYRHAEQEMRNYNAARRDRFGSGWEPVNQKPEETDAAFRDRIKARARDLERNSEIGNSVLLALERNVIGQGIRPQARIKNEDGSDNEDLNKRLEDLWEEWAYKCEVTGQNTFYELQNMALRRMIVDGDTLALNVYDTSDFPFKLQMLESDALDTFHSYAKNKRVFSGVEVNAQYKPLAYWIYEDELSLPLRGRNFTSKRIPADRILHLFIKKRPQQVRGMSYFAPIMGRVRDMDEYLDAELMASRIAACFAAFIKTKAPGDRIGRQSKTVDGKRRETLEPGIMEYLLPGEDVSFSDPPRPNTKANEFIQMQLRLSGAGVGQSYEMISRDVSQVNYSSARQAHLEDRQGFRVLQQFIKDHFCRPIWPEFVTACVLAGKVRIPDYFSNMSRYTKSVWITPGWQWVDPLKEAAGTQKELDMGITSLSEICAARGKDWQEILDQICREQEYVEKIGLKKEGGSVAKISK</sequence>
<evidence type="ECO:0000313" key="2">
    <source>
        <dbReference type="Proteomes" id="UP000002366"/>
    </source>
</evidence>
<accession>D5EFB3</accession>
<dbReference type="RefSeq" id="WP_013048508.1">
    <property type="nucleotide sequence ID" value="NC_014011.1"/>
</dbReference>
<evidence type="ECO:0000313" key="1">
    <source>
        <dbReference type="EMBL" id="ADE57245.1"/>
    </source>
</evidence>
<dbReference type="AlphaFoldDB" id="D5EFB3"/>
<dbReference type="EMBL" id="CP001997">
    <property type="protein sequence ID" value="ADE57245.1"/>
    <property type="molecule type" value="Genomic_DNA"/>
</dbReference>
<dbReference type="OrthoDB" id="2664at2"/>
<organism evidence="1 2">
    <name type="scientific">Aminobacterium colombiense (strain DSM 12261 / ALA-1)</name>
    <dbReference type="NCBI Taxonomy" id="572547"/>
    <lineage>
        <taxon>Bacteria</taxon>
        <taxon>Thermotogati</taxon>
        <taxon>Synergistota</taxon>
        <taxon>Synergistia</taxon>
        <taxon>Synergistales</taxon>
        <taxon>Aminobacteriaceae</taxon>
        <taxon>Aminobacterium</taxon>
    </lineage>
</organism>
<dbReference type="eggNOG" id="COG5511">
    <property type="taxonomic scope" value="Bacteria"/>
</dbReference>
<name>D5EFB3_AMICL</name>
<keyword evidence="2" id="KW-1185">Reference proteome</keyword>
<gene>
    <name evidence="1" type="ordered locus">Amico_1121</name>
</gene>
<dbReference type="InterPro" id="IPR006429">
    <property type="entry name" value="Phage_lambda_portal"/>
</dbReference>